<dbReference type="Gene3D" id="3.40.190.10">
    <property type="entry name" value="Periplasmic binding protein-like II"/>
    <property type="match status" value="1"/>
</dbReference>
<dbReference type="PANTHER" id="PTHR42928:SF5">
    <property type="entry name" value="BLR1237 PROTEIN"/>
    <property type="match status" value="1"/>
</dbReference>
<accession>A0A6B2R7X2</accession>
<feature type="chain" id="PRO_5025531807" evidence="2">
    <location>
        <begin position="28"/>
        <end position="329"/>
    </location>
</feature>
<gene>
    <name evidence="3" type="ORF">G3I67_09150</name>
</gene>
<comment type="similarity">
    <text evidence="1">Belongs to the UPF0065 (bug) family.</text>
</comment>
<dbReference type="InterPro" id="IPR042100">
    <property type="entry name" value="Bug_dom1"/>
</dbReference>
<name>A0A6B2R7X2_9BURK</name>
<protein>
    <submittedName>
        <fullName evidence="3">Tripartite tricarboxylate transporter substrate binding protein BugD</fullName>
    </submittedName>
</protein>
<comment type="caution">
    <text evidence="3">The sequence shown here is derived from an EMBL/GenBank/DDBJ whole genome shotgun (WGS) entry which is preliminary data.</text>
</comment>
<dbReference type="SUPFAM" id="SSF53850">
    <property type="entry name" value="Periplasmic binding protein-like II"/>
    <property type="match status" value="1"/>
</dbReference>
<sequence length="329" mass="34449">MQIAKTVRGLVAALGLATTVLATSASAQTYPSKPISLIVPFAAGGPTDVLARTLAASMTKNLGQTVVVENRVGAGGTVAAGAVSKAAPDGYTFLIHHNGMATAPTLYRKLPYNVEKDFSYVSLIADVPMTLLGSKNFPPNNMGEFIAYAKKEGDKINLANAGLGAVSQLCGTLLQQSLGTKFTAIPYSGTGPAMTALLGGQLDVLCDQTTQTLPQIKADKVKLYGVTTKDRLSYLPDAPTLNESGLKGFEIVVWHGIYGPKGVPPEAIARFNEALKAALKDPAVIQKINDLGAVIVPESQQNPAALQAWLSSEINKWAPLLKAAGQYAD</sequence>
<proteinExistence type="inferred from homology"/>
<evidence type="ECO:0000256" key="2">
    <source>
        <dbReference type="SAM" id="SignalP"/>
    </source>
</evidence>
<organism evidence="3">
    <name type="scientific">Sheuella amnicola</name>
    <dbReference type="NCBI Taxonomy" id="2707330"/>
    <lineage>
        <taxon>Bacteria</taxon>
        <taxon>Pseudomonadati</taxon>
        <taxon>Pseudomonadota</taxon>
        <taxon>Betaproteobacteria</taxon>
        <taxon>Burkholderiales</taxon>
        <taxon>Alcaligenaceae</taxon>
        <taxon>Sheuella</taxon>
    </lineage>
</organism>
<dbReference type="AlphaFoldDB" id="A0A6B2R7X2"/>
<evidence type="ECO:0000313" key="3">
    <source>
        <dbReference type="EMBL" id="NDY83395.1"/>
    </source>
</evidence>
<dbReference type="InterPro" id="IPR005064">
    <property type="entry name" value="BUG"/>
</dbReference>
<dbReference type="RefSeq" id="WP_163654514.1">
    <property type="nucleotide sequence ID" value="NZ_JAAGRN010000005.1"/>
</dbReference>
<feature type="signal peptide" evidence="2">
    <location>
        <begin position="1"/>
        <end position="27"/>
    </location>
</feature>
<dbReference type="Pfam" id="PF03401">
    <property type="entry name" value="TctC"/>
    <property type="match status" value="1"/>
</dbReference>
<evidence type="ECO:0000256" key="1">
    <source>
        <dbReference type="ARBA" id="ARBA00006987"/>
    </source>
</evidence>
<keyword evidence="2" id="KW-0732">Signal</keyword>
<dbReference type="PANTHER" id="PTHR42928">
    <property type="entry name" value="TRICARBOXYLATE-BINDING PROTEIN"/>
    <property type="match status" value="1"/>
</dbReference>
<dbReference type="EMBL" id="JAAGRN010000005">
    <property type="protein sequence ID" value="NDY83395.1"/>
    <property type="molecule type" value="Genomic_DNA"/>
</dbReference>
<dbReference type="Gene3D" id="3.40.190.150">
    <property type="entry name" value="Bordetella uptake gene, domain 1"/>
    <property type="match status" value="1"/>
</dbReference>
<dbReference type="PIRSF" id="PIRSF017082">
    <property type="entry name" value="YflP"/>
    <property type="match status" value="1"/>
</dbReference>
<reference evidence="3" key="1">
    <citation type="submission" date="2020-02" db="EMBL/GenBank/DDBJ databases">
        <authorList>
            <person name="Chen W.-M."/>
        </authorList>
    </citation>
    <scope>NUCLEOTIDE SEQUENCE</scope>
    <source>
        <strain evidence="3">NBD-18</strain>
    </source>
</reference>